<evidence type="ECO:0000256" key="1">
    <source>
        <dbReference type="ARBA" id="ARBA00022701"/>
    </source>
</evidence>
<feature type="coiled-coil region" evidence="7">
    <location>
        <begin position="528"/>
        <end position="580"/>
    </location>
</feature>
<dbReference type="EMBL" id="LDAU01000145">
    <property type="protein sequence ID" value="KRX03056.1"/>
    <property type="molecule type" value="Genomic_DNA"/>
</dbReference>
<evidence type="ECO:0000259" key="9">
    <source>
        <dbReference type="PROSITE" id="PS50067"/>
    </source>
</evidence>
<feature type="coiled-coil region" evidence="7">
    <location>
        <begin position="679"/>
        <end position="756"/>
    </location>
</feature>
<feature type="region of interest" description="Disordered" evidence="8">
    <location>
        <begin position="873"/>
        <end position="919"/>
    </location>
</feature>
<feature type="domain" description="Kinesin motor" evidence="9">
    <location>
        <begin position="11"/>
        <end position="353"/>
    </location>
</feature>
<name>A0A0V0QM47_PSEPJ</name>
<dbReference type="PANTHER" id="PTHR47968">
    <property type="entry name" value="CENTROMERE PROTEIN E"/>
    <property type="match status" value="1"/>
</dbReference>
<dbReference type="PANTHER" id="PTHR47968:SF36">
    <property type="entry name" value="KINESIN HEAVY CHAIN ISOFORM X1"/>
    <property type="match status" value="1"/>
</dbReference>
<accession>A0A0V0QM47</accession>
<evidence type="ECO:0000313" key="11">
    <source>
        <dbReference type="Proteomes" id="UP000054937"/>
    </source>
</evidence>
<keyword evidence="11" id="KW-1185">Reference proteome</keyword>
<dbReference type="GO" id="GO:0003777">
    <property type="term" value="F:microtubule motor activity"/>
    <property type="evidence" value="ECO:0007669"/>
    <property type="project" value="InterPro"/>
</dbReference>
<keyword evidence="4 7" id="KW-0175">Coiled coil</keyword>
<protein>
    <submittedName>
        <fullName evidence="10">p-loop containing nucleoside triphosphate hydrolase</fullName>
    </submittedName>
</protein>
<dbReference type="InterPro" id="IPR027417">
    <property type="entry name" value="P-loop_NTPase"/>
</dbReference>
<dbReference type="GO" id="GO:0016787">
    <property type="term" value="F:hydrolase activity"/>
    <property type="evidence" value="ECO:0007669"/>
    <property type="project" value="UniProtKB-KW"/>
</dbReference>
<feature type="compositionally biased region" description="Basic and acidic residues" evidence="8">
    <location>
        <begin position="789"/>
        <end position="806"/>
    </location>
</feature>
<dbReference type="OrthoDB" id="3176171at2759"/>
<gene>
    <name evidence="10" type="ORF">PPERSA_08131</name>
</gene>
<dbReference type="GO" id="GO:0007018">
    <property type="term" value="P:microtubule-based movement"/>
    <property type="evidence" value="ECO:0007669"/>
    <property type="project" value="InterPro"/>
</dbReference>
<dbReference type="Proteomes" id="UP000054937">
    <property type="component" value="Unassembled WGS sequence"/>
</dbReference>
<dbReference type="InParanoid" id="A0A0V0QM47"/>
<feature type="compositionally biased region" description="Polar residues" evidence="8">
    <location>
        <begin position="873"/>
        <end position="894"/>
    </location>
</feature>
<dbReference type="GO" id="GO:0005524">
    <property type="term" value="F:ATP binding"/>
    <property type="evidence" value="ECO:0007669"/>
    <property type="project" value="UniProtKB-UniRule"/>
</dbReference>
<dbReference type="PROSITE" id="PS50067">
    <property type="entry name" value="KINESIN_MOTOR_2"/>
    <property type="match status" value="1"/>
</dbReference>
<feature type="binding site" evidence="6">
    <location>
        <begin position="89"/>
        <end position="96"/>
    </location>
    <ligand>
        <name>ATP</name>
        <dbReference type="ChEBI" id="CHEBI:30616"/>
    </ligand>
</feature>
<feature type="compositionally biased region" description="Low complexity" evidence="8">
    <location>
        <begin position="830"/>
        <end position="849"/>
    </location>
</feature>
<dbReference type="AlphaFoldDB" id="A0A0V0QM47"/>
<comment type="caution">
    <text evidence="10">The sequence shown here is derived from an EMBL/GenBank/DDBJ whole genome shotgun (WGS) entry which is preliminary data.</text>
</comment>
<dbReference type="InterPro" id="IPR001752">
    <property type="entry name" value="Kinesin_motor_dom"/>
</dbReference>
<sequence>MNEKGKYSKEKINVIIRVRGLNDREKNENSENIVSISEDQKKIYIKEKEYQYNYIADSTISQQNIFDHMGQPIINNVFQGINSSVFAYGQTGSGKTYTMFGKKDQKNKGLIPRIFDSLFKQIEQQSERLNNSGIHNNQVENKENMQNFQGNLKLSYFEIYNEQIFDLLNEKDKRTQLNIRENCQNGVYIEGITKNPIFTAKDAIKNINIGTKKRSVGATQMNFESSRSHSILQLEVQIKEKSQNGQLVQKFSKLNFIDLAGSERQKATNASGERLKEANNINKSLTVLGQVIVALGDTKQKFIPFRDSKLTFALKDSLAGNSRTYMIGTISSASSQIAETLSTLQFASRVKMISVVVNQNQNQGSFIENGQNKLVIQNLESEIKALKEQVQQQQLEIEKYNNNQQIIEVQEQKQEKQIVKNQINKRRKKSEDKQKYEQNMLDISEDIEIIIDDETSYENSSNENLQKQDILSQKQVKMEQKSVKLEQNYIIKNEKENEMNEQLQNSDIDLEIQDTYDNFSDDSFSFDIQKNQQKKSELQEQHSEIKQILQELALELNQEDKDQEIDLEEYENEMQKQDEIYLQNFDPQMSRYNQKIYSIKHEQDSMYQLCQQPFYQQNYNISKIERQYQQEIYIQQQSYADLEKKLMLIKEQANQQQFYWQEEIQIAKNTYYQQVYEIKQKFKQEISASEEKIDQLNNLIERIKKENELEFLKQQQNHNKALQALNSKNQDLKKQLQALEIQKQKMNGNMKSQIDNGKNIQKSKQIEQNLQKQKPLYQQFQPAGMNKQELQKQEEKQKQEKNEDQNQSKNEINKQIQEKYKDQTKEVFEQQKSSKIQEQQQSVDSQQYQNPQYLQMKKILDIKNTINIKRSSYKSSCQKQSGENYKNNHSNISSHPDKENQQKNFKSGKNGHKSDTYNMNQSYQNKNMIGKQQQQIQPQLELKRKDNNNINKILPGFKQQSNDNLDQSKIQNQYNNQINSIISTDKHKKNSNINQIDKSVHVQKEYQKKMSNQNNQYQNKRQMNQRYSQWEKNIQKKIKV</sequence>
<keyword evidence="5 6" id="KW-0505">Motor protein</keyword>
<dbReference type="InterPro" id="IPR027640">
    <property type="entry name" value="Kinesin-like_fam"/>
</dbReference>
<feature type="coiled-coil region" evidence="7">
    <location>
        <begin position="369"/>
        <end position="439"/>
    </location>
</feature>
<evidence type="ECO:0000256" key="5">
    <source>
        <dbReference type="ARBA" id="ARBA00023175"/>
    </source>
</evidence>
<organism evidence="10 11">
    <name type="scientific">Pseudocohnilembus persalinus</name>
    <name type="common">Ciliate</name>
    <dbReference type="NCBI Taxonomy" id="266149"/>
    <lineage>
        <taxon>Eukaryota</taxon>
        <taxon>Sar</taxon>
        <taxon>Alveolata</taxon>
        <taxon>Ciliophora</taxon>
        <taxon>Intramacronucleata</taxon>
        <taxon>Oligohymenophorea</taxon>
        <taxon>Scuticociliatia</taxon>
        <taxon>Philasterida</taxon>
        <taxon>Pseudocohnilembidae</taxon>
        <taxon>Pseudocohnilembus</taxon>
    </lineage>
</organism>
<dbReference type="InterPro" id="IPR019821">
    <property type="entry name" value="Kinesin_motor_CS"/>
</dbReference>
<keyword evidence="10" id="KW-0378">Hydrolase</keyword>
<evidence type="ECO:0000256" key="3">
    <source>
        <dbReference type="ARBA" id="ARBA00022840"/>
    </source>
</evidence>
<keyword evidence="2 6" id="KW-0547">Nucleotide-binding</keyword>
<evidence type="ECO:0000313" key="10">
    <source>
        <dbReference type="EMBL" id="KRX03056.1"/>
    </source>
</evidence>
<feature type="region of interest" description="Disordered" evidence="8">
    <location>
        <begin position="784"/>
        <end position="849"/>
    </location>
</feature>
<keyword evidence="1" id="KW-0493">Microtubule</keyword>
<dbReference type="SMART" id="SM00129">
    <property type="entry name" value="KISc"/>
    <property type="match status" value="1"/>
</dbReference>
<evidence type="ECO:0000256" key="4">
    <source>
        <dbReference type="ARBA" id="ARBA00023054"/>
    </source>
</evidence>
<dbReference type="GO" id="GO:0005874">
    <property type="term" value="C:microtubule"/>
    <property type="evidence" value="ECO:0007669"/>
    <property type="project" value="UniProtKB-KW"/>
</dbReference>
<dbReference type="Pfam" id="PF00225">
    <property type="entry name" value="Kinesin"/>
    <property type="match status" value="1"/>
</dbReference>
<dbReference type="PROSITE" id="PS00411">
    <property type="entry name" value="KINESIN_MOTOR_1"/>
    <property type="match status" value="1"/>
</dbReference>
<keyword evidence="3 6" id="KW-0067">ATP-binding</keyword>
<dbReference type="Gene3D" id="3.40.850.10">
    <property type="entry name" value="Kinesin motor domain"/>
    <property type="match status" value="1"/>
</dbReference>
<reference evidence="10 11" key="1">
    <citation type="journal article" date="2015" name="Sci. Rep.">
        <title>Genome of the facultative scuticociliatosis pathogen Pseudocohnilembus persalinus provides insight into its virulence through horizontal gene transfer.</title>
        <authorList>
            <person name="Xiong J."/>
            <person name="Wang G."/>
            <person name="Cheng J."/>
            <person name="Tian M."/>
            <person name="Pan X."/>
            <person name="Warren A."/>
            <person name="Jiang C."/>
            <person name="Yuan D."/>
            <person name="Miao W."/>
        </authorList>
    </citation>
    <scope>NUCLEOTIDE SEQUENCE [LARGE SCALE GENOMIC DNA]</scope>
    <source>
        <strain evidence="10">36N120E</strain>
    </source>
</reference>
<evidence type="ECO:0000256" key="8">
    <source>
        <dbReference type="SAM" id="MobiDB-lite"/>
    </source>
</evidence>
<proteinExistence type="inferred from homology"/>
<evidence type="ECO:0000256" key="2">
    <source>
        <dbReference type="ARBA" id="ARBA00022741"/>
    </source>
</evidence>
<dbReference type="GO" id="GO:0008017">
    <property type="term" value="F:microtubule binding"/>
    <property type="evidence" value="ECO:0007669"/>
    <property type="project" value="InterPro"/>
</dbReference>
<evidence type="ECO:0000256" key="6">
    <source>
        <dbReference type="PROSITE-ProRule" id="PRU00283"/>
    </source>
</evidence>
<dbReference type="InterPro" id="IPR036961">
    <property type="entry name" value="Kinesin_motor_dom_sf"/>
</dbReference>
<dbReference type="SUPFAM" id="SSF52540">
    <property type="entry name" value="P-loop containing nucleoside triphosphate hydrolases"/>
    <property type="match status" value="1"/>
</dbReference>
<dbReference type="FunCoup" id="A0A0V0QM47">
    <property type="interactions" value="3"/>
</dbReference>
<dbReference type="PRINTS" id="PR00380">
    <property type="entry name" value="KINESINHEAVY"/>
</dbReference>
<feature type="compositionally biased region" description="Basic and acidic residues" evidence="8">
    <location>
        <begin position="816"/>
        <end position="829"/>
    </location>
</feature>
<dbReference type="OMA" id="YVFTSVY"/>
<comment type="similarity">
    <text evidence="6">Belongs to the TRAFAC class myosin-kinesin ATPase superfamily. Kinesin family.</text>
</comment>
<dbReference type="CDD" id="cd00106">
    <property type="entry name" value="KISc"/>
    <property type="match status" value="1"/>
</dbReference>
<evidence type="ECO:0000256" key="7">
    <source>
        <dbReference type="SAM" id="Coils"/>
    </source>
</evidence>